<dbReference type="SUPFAM" id="SSF51161">
    <property type="entry name" value="Trimeric LpxA-like enzymes"/>
    <property type="match status" value="1"/>
</dbReference>
<evidence type="ECO:0000256" key="1">
    <source>
        <dbReference type="ARBA" id="ARBA00022679"/>
    </source>
</evidence>
<dbReference type="Pfam" id="PF00132">
    <property type="entry name" value="Hexapep"/>
    <property type="match status" value="1"/>
</dbReference>
<evidence type="ECO:0000256" key="2">
    <source>
        <dbReference type="ARBA" id="ARBA00022737"/>
    </source>
</evidence>
<reference evidence="3 4" key="1">
    <citation type="submission" date="2016-12" db="EMBL/GenBank/DDBJ databases">
        <authorList>
            <person name="Song W.-J."/>
            <person name="Kurnit D.M."/>
        </authorList>
    </citation>
    <scope>NUCLEOTIDE SEQUENCE [LARGE SCALE GENOMIC DNA]</scope>
    <source>
        <strain evidence="3 4">DSM 14810</strain>
    </source>
</reference>
<dbReference type="Proteomes" id="UP000184097">
    <property type="component" value="Unassembled WGS sequence"/>
</dbReference>
<gene>
    <name evidence="3" type="ORF">SAMN02745247_03011</name>
</gene>
<dbReference type="PROSITE" id="PS00101">
    <property type="entry name" value="HEXAPEP_TRANSFERASES"/>
    <property type="match status" value="1"/>
</dbReference>
<sequence>MKEILLSSVLTEMGIHEYKMYNESSFCNMSMLLPRRDEKNRCVFILSEDYFRKVDDSVNMIITTYDLFETAKATGKGVCAVENPRLVFYKVHNYLSTKDSYLNSIFDTTIGDNCKISKLADISPNNVKIGNNVVIDSFVKIEDGVEIGDNTIIRSGVVIGTPGYDYKVDGEDVIPTAQTGTIVIGKNVELNANAVIEKPAFPYEKTIVGDDCKIGSLCYIAHGVQLGKRVMMPNSVSVSGYTFIGDDVLISPNATISNIIKIGDRTHVTLGSVVASNVRKDSHVTGYFAIDHDKYLRKMLQDNG</sequence>
<proteinExistence type="predicted"/>
<organism evidence="3 4">
    <name type="scientific">Butyrivibrio hungatei DSM 14810</name>
    <dbReference type="NCBI Taxonomy" id="1121132"/>
    <lineage>
        <taxon>Bacteria</taxon>
        <taxon>Bacillati</taxon>
        <taxon>Bacillota</taxon>
        <taxon>Clostridia</taxon>
        <taxon>Lachnospirales</taxon>
        <taxon>Lachnospiraceae</taxon>
        <taxon>Butyrivibrio</taxon>
    </lineage>
</organism>
<name>A0A1M7T508_9FIRM</name>
<evidence type="ECO:0000313" key="3">
    <source>
        <dbReference type="EMBL" id="SHN65794.1"/>
    </source>
</evidence>
<dbReference type="Gene3D" id="2.160.10.10">
    <property type="entry name" value="Hexapeptide repeat proteins"/>
    <property type="match status" value="1"/>
</dbReference>
<keyword evidence="3" id="KW-0012">Acyltransferase</keyword>
<dbReference type="PANTHER" id="PTHR43300">
    <property type="entry name" value="ACETYLTRANSFERASE"/>
    <property type="match status" value="1"/>
</dbReference>
<keyword evidence="2" id="KW-0677">Repeat</keyword>
<dbReference type="InterPro" id="IPR001451">
    <property type="entry name" value="Hexapep"/>
</dbReference>
<dbReference type="AlphaFoldDB" id="A0A1M7T508"/>
<dbReference type="Pfam" id="PF14602">
    <property type="entry name" value="Hexapep_2"/>
    <property type="match status" value="1"/>
</dbReference>
<dbReference type="EMBL" id="FRDH01000017">
    <property type="protein sequence ID" value="SHN65794.1"/>
    <property type="molecule type" value="Genomic_DNA"/>
</dbReference>
<dbReference type="InterPro" id="IPR018357">
    <property type="entry name" value="Hexapep_transf_CS"/>
</dbReference>
<keyword evidence="1 3" id="KW-0808">Transferase</keyword>
<dbReference type="GO" id="GO:0016746">
    <property type="term" value="F:acyltransferase activity"/>
    <property type="evidence" value="ECO:0007669"/>
    <property type="project" value="UniProtKB-KW"/>
</dbReference>
<dbReference type="InterPro" id="IPR011004">
    <property type="entry name" value="Trimer_LpxA-like_sf"/>
</dbReference>
<dbReference type="PANTHER" id="PTHR43300:SF7">
    <property type="entry name" value="UDP-N-ACETYLBACILLOSAMINE N-ACETYLTRANSFERASE"/>
    <property type="match status" value="1"/>
</dbReference>
<evidence type="ECO:0000313" key="4">
    <source>
        <dbReference type="Proteomes" id="UP000184097"/>
    </source>
</evidence>
<dbReference type="InterPro" id="IPR050179">
    <property type="entry name" value="Trans_hexapeptide_repeat"/>
</dbReference>
<dbReference type="RefSeq" id="WP_072705633.1">
    <property type="nucleotide sequence ID" value="NZ_FRDH01000017.1"/>
</dbReference>
<accession>A0A1M7T508</accession>
<protein>
    <submittedName>
        <fullName evidence="3">UDP-3-O-[3-hydroxymyristoyl] glucosamine N-acyltransferase</fullName>
    </submittedName>
</protein>